<feature type="chain" id="PRO_5035895862" description="SelT-like protein" evidence="4">
    <location>
        <begin position="20"/>
        <end position="223"/>
    </location>
</feature>
<protein>
    <recommendedName>
        <fullName evidence="7">SelT-like protein</fullName>
    </recommendedName>
</protein>
<feature type="region of interest" description="Disordered" evidence="3">
    <location>
        <begin position="30"/>
        <end position="55"/>
    </location>
</feature>
<name>A0A8T2QG32_CERRI</name>
<evidence type="ECO:0000256" key="3">
    <source>
        <dbReference type="SAM" id="MobiDB-lite"/>
    </source>
</evidence>
<dbReference type="EMBL" id="CM035440">
    <property type="protein sequence ID" value="KAH7282570.1"/>
    <property type="molecule type" value="Genomic_DNA"/>
</dbReference>
<organism evidence="5 6">
    <name type="scientific">Ceratopteris richardii</name>
    <name type="common">Triangle waterfern</name>
    <dbReference type="NCBI Taxonomy" id="49495"/>
    <lineage>
        <taxon>Eukaryota</taxon>
        <taxon>Viridiplantae</taxon>
        <taxon>Streptophyta</taxon>
        <taxon>Embryophyta</taxon>
        <taxon>Tracheophyta</taxon>
        <taxon>Polypodiopsida</taxon>
        <taxon>Polypodiidae</taxon>
        <taxon>Polypodiales</taxon>
        <taxon>Pteridineae</taxon>
        <taxon>Pteridaceae</taxon>
        <taxon>Parkerioideae</taxon>
        <taxon>Ceratopteris</taxon>
    </lineage>
</organism>
<dbReference type="Proteomes" id="UP000825935">
    <property type="component" value="Chromosome 35"/>
</dbReference>
<keyword evidence="2" id="KW-0676">Redox-active center</keyword>
<sequence>MANGPGHMLLIVLPLLVLASDIYSHFLKPHAPPSSPPHHHHVGHPQKEGADHVIPPRPPSFGAAVADPTSLGGRFHISFCSSCSYKKTALETRTALMQFFPGTNVALSNYPPPLLKRLLIKAVPLVQVAGIAFVVAGDHIFPRLGYASPPHWYNSVVRSNRFGTAAGLWVIGNVLQNTLQSTGAFEVFYDGDLIFSKLKEGRFPADFELRELAAKTQELKAQL</sequence>
<dbReference type="OMA" id="ANGPGHM"/>
<gene>
    <name evidence="5" type="ORF">KP509_35G037100</name>
</gene>
<dbReference type="InterPro" id="IPR036249">
    <property type="entry name" value="Thioredoxin-like_sf"/>
</dbReference>
<dbReference type="InterPro" id="IPR011893">
    <property type="entry name" value="Selenoprotein_Rdx-typ"/>
</dbReference>
<comment type="caution">
    <text evidence="5">The sequence shown here is derived from an EMBL/GenBank/DDBJ whole genome shotgun (WGS) entry which is preliminary data.</text>
</comment>
<evidence type="ECO:0000256" key="4">
    <source>
        <dbReference type="SAM" id="SignalP"/>
    </source>
</evidence>
<dbReference type="Pfam" id="PF10262">
    <property type="entry name" value="Rdx"/>
    <property type="match status" value="1"/>
</dbReference>
<dbReference type="GO" id="GO:0004791">
    <property type="term" value="F:thioredoxin-disulfide reductase (NADPH) activity"/>
    <property type="evidence" value="ECO:0007669"/>
    <property type="project" value="TreeGrafter"/>
</dbReference>
<dbReference type="AlphaFoldDB" id="A0A8T2QG32"/>
<evidence type="ECO:0008006" key="7">
    <source>
        <dbReference type="Google" id="ProtNLM"/>
    </source>
</evidence>
<dbReference type="GO" id="GO:0045454">
    <property type="term" value="P:cell redox homeostasis"/>
    <property type="evidence" value="ECO:0007669"/>
    <property type="project" value="TreeGrafter"/>
</dbReference>
<reference evidence="5" key="1">
    <citation type="submission" date="2021-08" db="EMBL/GenBank/DDBJ databases">
        <title>WGS assembly of Ceratopteris richardii.</title>
        <authorList>
            <person name="Marchant D.B."/>
            <person name="Chen G."/>
            <person name="Jenkins J."/>
            <person name="Shu S."/>
            <person name="Leebens-Mack J."/>
            <person name="Grimwood J."/>
            <person name="Schmutz J."/>
            <person name="Soltis P."/>
            <person name="Soltis D."/>
            <person name="Chen Z.-H."/>
        </authorList>
    </citation>
    <scope>NUCLEOTIDE SEQUENCE</scope>
    <source>
        <strain evidence="5">Whitten #5841</strain>
        <tissue evidence="5">Leaf</tissue>
    </source>
</reference>
<dbReference type="Gene3D" id="3.40.30.10">
    <property type="entry name" value="Glutaredoxin"/>
    <property type="match status" value="1"/>
</dbReference>
<evidence type="ECO:0000313" key="5">
    <source>
        <dbReference type="EMBL" id="KAH7282570.1"/>
    </source>
</evidence>
<proteinExistence type="predicted"/>
<keyword evidence="6" id="KW-1185">Reference proteome</keyword>
<evidence type="ECO:0000256" key="1">
    <source>
        <dbReference type="ARBA" id="ARBA00022729"/>
    </source>
</evidence>
<feature type="signal peptide" evidence="4">
    <location>
        <begin position="1"/>
        <end position="19"/>
    </location>
</feature>
<dbReference type="SUPFAM" id="SSF52833">
    <property type="entry name" value="Thioredoxin-like"/>
    <property type="match status" value="1"/>
</dbReference>
<evidence type="ECO:0000256" key="2">
    <source>
        <dbReference type="ARBA" id="ARBA00023284"/>
    </source>
</evidence>
<dbReference type="PANTHER" id="PTHR13544">
    <property type="entry name" value="SELENOPROTEIN T"/>
    <property type="match status" value="1"/>
</dbReference>
<dbReference type="GO" id="GO:0005789">
    <property type="term" value="C:endoplasmic reticulum membrane"/>
    <property type="evidence" value="ECO:0007669"/>
    <property type="project" value="TreeGrafter"/>
</dbReference>
<keyword evidence="1 4" id="KW-0732">Signal</keyword>
<dbReference type="NCBIfam" id="TIGR02174">
    <property type="entry name" value="CXXU_selWTH"/>
    <property type="match status" value="1"/>
</dbReference>
<dbReference type="InterPro" id="IPR019389">
    <property type="entry name" value="Selenoprotein_T"/>
</dbReference>
<accession>A0A8T2QG32</accession>
<evidence type="ECO:0000313" key="6">
    <source>
        <dbReference type="Proteomes" id="UP000825935"/>
    </source>
</evidence>
<dbReference type="OrthoDB" id="60822at2759"/>
<dbReference type="PANTHER" id="PTHR13544:SF0">
    <property type="entry name" value="THIOREDOXIN REDUCTASE-LIKE SELENOPROTEIN T"/>
    <property type="match status" value="1"/>
</dbReference>